<keyword evidence="3" id="KW-1185">Reference proteome</keyword>
<dbReference type="Proteomes" id="UP000276133">
    <property type="component" value="Unassembled WGS sequence"/>
</dbReference>
<dbReference type="OrthoDB" id="9994179at2759"/>
<protein>
    <submittedName>
        <fullName evidence="2">SH3 and multiple ankyrin repeat domains 1-like</fullName>
    </submittedName>
</protein>
<organism evidence="2 3">
    <name type="scientific">Brachionus plicatilis</name>
    <name type="common">Marine rotifer</name>
    <name type="synonym">Brachionus muelleri</name>
    <dbReference type="NCBI Taxonomy" id="10195"/>
    <lineage>
        <taxon>Eukaryota</taxon>
        <taxon>Metazoa</taxon>
        <taxon>Spiralia</taxon>
        <taxon>Gnathifera</taxon>
        <taxon>Rotifera</taxon>
        <taxon>Eurotatoria</taxon>
        <taxon>Monogononta</taxon>
        <taxon>Pseudotrocha</taxon>
        <taxon>Ploima</taxon>
        <taxon>Brachionidae</taxon>
        <taxon>Brachionus</taxon>
    </lineage>
</organism>
<gene>
    <name evidence="2" type="ORF">BpHYR1_003410</name>
</gene>
<dbReference type="EMBL" id="REGN01003705">
    <property type="protein sequence ID" value="RNA21241.1"/>
    <property type="molecule type" value="Genomic_DNA"/>
</dbReference>
<evidence type="ECO:0000313" key="3">
    <source>
        <dbReference type="Proteomes" id="UP000276133"/>
    </source>
</evidence>
<feature type="region of interest" description="Disordered" evidence="1">
    <location>
        <begin position="405"/>
        <end position="447"/>
    </location>
</feature>
<dbReference type="AlphaFoldDB" id="A0A3M7RCQ6"/>
<proteinExistence type="predicted"/>
<comment type="caution">
    <text evidence="2">The sequence shown here is derived from an EMBL/GenBank/DDBJ whole genome shotgun (WGS) entry which is preliminary data.</text>
</comment>
<evidence type="ECO:0000313" key="2">
    <source>
        <dbReference type="EMBL" id="RNA21241.1"/>
    </source>
</evidence>
<name>A0A3M7RCQ6_BRAPC</name>
<reference evidence="2 3" key="1">
    <citation type="journal article" date="2018" name="Sci. Rep.">
        <title>Genomic signatures of local adaptation to the degree of environmental predictability in rotifers.</title>
        <authorList>
            <person name="Franch-Gras L."/>
            <person name="Hahn C."/>
            <person name="Garcia-Roger E.M."/>
            <person name="Carmona M.J."/>
            <person name="Serra M."/>
            <person name="Gomez A."/>
        </authorList>
    </citation>
    <scope>NUCLEOTIDE SEQUENCE [LARGE SCALE GENOMIC DNA]</scope>
    <source>
        <strain evidence="2">HYR1</strain>
    </source>
</reference>
<sequence length="588" mass="67012">MSFLNNDDSSYTVKAMYLGSEPMGELLEGENGSDVIQVPLKRTILRTNSIGKEVDLSVASDSLLVNFLQNNVAPMKLPIELLAYCGALRQLPPNEIITREFETLDKSPPMSNDLNSPPLFVTIFRCLESENTLYCHSFVIRKDEEAMELVKLVMEMYYNYVKLNESINSNDENDLFNKSDGSNELNFSDLNQNRFSQSNEKATTNLDKLLNLYNNQSTEASQEKSIVSARDIIKEALNSSEYKLEKNGDVPLNEDDNPIVIKKENKEEIVYKQNVFIRWLQPPTPPPPAPIIIREVQEKTPESLPPLVIYKQAPRAATPPPLIIRERPPTPIEVPKEPLVIEKRVSVPEPNRKVIIEHLPPPPPKPRDIILEKWLPREPAPRSVYVQKSKEICYQKPVYEVFENKSSRHGHRANSMEKEASKKSVTRRSNSNEPVYHSNPPNAVYSNKNSKHAKIAGYRIIRQIIPGPNSTSNDIEKALARSQKVSCTVYSSHNQAYSPFYENSRYQSCYSNCAQKTPVCVSSYTNKCSPSIYTPPSSCYSVLNYSSHPKARQVSVQQCYMPQKINFNKMTKNYKCKEIYRSSSFDRI</sequence>
<feature type="compositionally biased region" description="Polar residues" evidence="1">
    <location>
        <begin position="427"/>
        <end position="447"/>
    </location>
</feature>
<evidence type="ECO:0000256" key="1">
    <source>
        <dbReference type="SAM" id="MobiDB-lite"/>
    </source>
</evidence>
<accession>A0A3M7RCQ6</accession>